<evidence type="ECO:0000313" key="3">
    <source>
        <dbReference type="Proteomes" id="UP001152795"/>
    </source>
</evidence>
<organism evidence="2 3">
    <name type="scientific">Paramuricea clavata</name>
    <name type="common">Red gorgonian</name>
    <name type="synonym">Violescent sea-whip</name>
    <dbReference type="NCBI Taxonomy" id="317549"/>
    <lineage>
        <taxon>Eukaryota</taxon>
        <taxon>Metazoa</taxon>
        <taxon>Cnidaria</taxon>
        <taxon>Anthozoa</taxon>
        <taxon>Octocorallia</taxon>
        <taxon>Malacalcyonacea</taxon>
        <taxon>Plexauridae</taxon>
        <taxon>Paramuricea</taxon>
    </lineage>
</organism>
<dbReference type="InterPro" id="IPR002104">
    <property type="entry name" value="Integrase_catalytic"/>
</dbReference>
<dbReference type="InterPro" id="IPR011010">
    <property type="entry name" value="DNA_brk_join_enz"/>
</dbReference>
<dbReference type="EMBL" id="CACRXK020000045">
    <property type="protein sequence ID" value="CAB3977384.1"/>
    <property type="molecule type" value="Genomic_DNA"/>
</dbReference>
<accession>A0A7D9HAW7</accession>
<name>A0A7D9HAW7_PARCT</name>
<feature type="region of interest" description="Disordered" evidence="1">
    <location>
        <begin position="284"/>
        <end position="308"/>
    </location>
</feature>
<keyword evidence="3" id="KW-1185">Reference proteome</keyword>
<dbReference type="GO" id="GO:0003677">
    <property type="term" value="F:DNA binding"/>
    <property type="evidence" value="ECO:0007669"/>
    <property type="project" value="InterPro"/>
</dbReference>
<dbReference type="GO" id="GO:0006310">
    <property type="term" value="P:DNA recombination"/>
    <property type="evidence" value="ECO:0007669"/>
    <property type="project" value="InterPro"/>
</dbReference>
<evidence type="ECO:0000313" key="2">
    <source>
        <dbReference type="EMBL" id="CAB3977384.1"/>
    </source>
</evidence>
<dbReference type="OrthoDB" id="6011894at2759"/>
<gene>
    <name evidence="2" type="ORF">PACLA_8A021923</name>
</gene>
<dbReference type="Proteomes" id="UP001152795">
    <property type="component" value="Unassembled WGS sequence"/>
</dbReference>
<dbReference type="Gene3D" id="1.10.443.10">
    <property type="entry name" value="Intergrase catalytic core"/>
    <property type="match status" value="1"/>
</dbReference>
<proteinExistence type="predicted"/>
<feature type="region of interest" description="Disordered" evidence="1">
    <location>
        <begin position="192"/>
        <end position="233"/>
    </location>
</feature>
<dbReference type="AlphaFoldDB" id="A0A7D9HAW7"/>
<dbReference type="InterPro" id="IPR013762">
    <property type="entry name" value="Integrase-like_cat_sf"/>
</dbReference>
<comment type="caution">
    <text evidence="2">The sequence shown here is derived from an EMBL/GenBank/DDBJ whole genome shotgun (WGS) entry which is preliminary data.</text>
</comment>
<evidence type="ECO:0000256" key="1">
    <source>
        <dbReference type="SAM" id="MobiDB-lite"/>
    </source>
</evidence>
<sequence>MKSFTEESASRKTEVHQEDFQSLLTSSQMWNLFNSPLHDEFEKRFEKLDDPENEFVELRDYLITMLLLQSAQRPGAVCNLTINEFQAGEWDESTSVKQFVTLTKRHKTAGTGPASLSWDTHIYKCAQIYLEVLRPTVANKHSFLQRKDKREKEPLFFLTARGNPIPSSQISNRITKVAKLLDPSISGNVTGKRIRKSAVSSHRQLDDSGESSGLSKEELARQMSHSTSTAEGHYAMRDTIKGCARASNFLRYVVATTPGKAKSPKKMKPEGLWKAVVRRKVSPEKPLRSLRKQLPANKRSPQKSPKKKKIHFLPRETQALMKATEAFYKEGNFDPDAIWQCINNDEACQKLKITEKYGKMQLRNKVKRYAKARKLY</sequence>
<dbReference type="SUPFAM" id="SSF56349">
    <property type="entry name" value="DNA breaking-rejoining enzymes"/>
    <property type="match status" value="1"/>
</dbReference>
<dbReference type="GO" id="GO:0015074">
    <property type="term" value="P:DNA integration"/>
    <property type="evidence" value="ECO:0007669"/>
    <property type="project" value="InterPro"/>
</dbReference>
<reference evidence="2" key="1">
    <citation type="submission" date="2020-04" db="EMBL/GenBank/DDBJ databases">
        <authorList>
            <person name="Alioto T."/>
            <person name="Alioto T."/>
            <person name="Gomez Garrido J."/>
        </authorList>
    </citation>
    <scope>NUCLEOTIDE SEQUENCE</scope>
    <source>
        <strain evidence="2">A484AB</strain>
    </source>
</reference>
<protein>
    <submittedName>
        <fullName evidence="2">Neurofilament medium polypeptide</fullName>
    </submittedName>
</protein>
<dbReference type="PROSITE" id="PS51898">
    <property type="entry name" value="TYR_RECOMBINASE"/>
    <property type="match status" value="1"/>
</dbReference>